<comment type="caution">
    <text evidence="2">The sequence shown here is derived from an EMBL/GenBank/DDBJ whole genome shotgun (WGS) entry which is preliminary data.</text>
</comment>
<keyword evidence="3" id="KW-1185">Reference proteome</keyword>
<dbReference type="AlphaFoldDB" id="A0A9N8DM98"/>
<dbReference type="EMBL" id="CAICTM010000156">
    <property type="protein sequence ID" value="CAB9503150.1"/>
    <property type="molecule type" value="Genomic_DNA"/>
</dbReference>
<evidence type="ECO:0000256" key="1">
    <source>
        <dbReference type="SAM" id="MobiDB-lite"/>
    </source>
</evidence>
<reference evidence="2" key="1">
    <citation type="submission" date="2020-06" db="EMBL/GenBank/DDBJ databases">
        <authorList>
            <consortium name="Plant Systems Biology data submission"/>
        </authorList>
    </citation>
    <scope>NUCLEOTIDE SEQUENCE</scope>
    <source>
        <strain evidence="2">D6</strain>
    </source>
</reference>
<feature type="region of interest" description="Disordered" evidence="1">
    <location>
        <begin position="36"/>
        <end position="55"/>
    </location>
</feature>
<feature type="region of interest" description="Disordered" evidence="1">
    <location>
        <begin position="566"/>
        <end position="586"/>
    </location>
</feature>
<feature type="compositionally biased region" description="Polar residues" evidence="1">
    <location>
        <begin position="251"/>
        <end position="263"/>
    </location>
</feature>
<dbReference type="Proteomes" id="UP001153069">
    <property type="component" value="Unassembled WGS sequence"/>
</dbReference>
<feature type="region of interest" description="Disordered" evidence="1">
    <location>
        <begin position="430"/>
        <end position="496"/>
    </location>
</feature>
<gene>
    <name evidence="2" type="ORF">SEMRO_157_G071180.1</name>
</gene>
<organism evidence="2 3">
    <name type="scientific">Seminavis robusta</name>
    <dbReference type="NCBI Taxonomy" id="568900"/>
    <lineage>
        <taxon>Eukaryota</taxon>
        <taxon>Sar</taxon>
        <taxon>Stramenopiles</taxon>
        <taxon>Ochrophyta</taxon>
        <taxon>Bacillariophyta</taxon>
        <taxon>Bacillariophyceae</taxon>
        <taxon>Bacillariophycidae</taxon>
        <taxon>Naviculales</taxon>
        <taxon>Naviculaceae</taxon>
        <taxon>Seminavis</taxon>
    </lineage>
</organism>
<feature type="compositionally biased region" description="Polar residues" evidence="1">
    <location>
        <begin position="92"/>
        <end position="103"/>
    </location>
</feature>
<evidence type="ECO:0000313" key="2">
    <source>
        <dbReference type="EMBL" id="CAB9503150.1"/>
    </source>
</evidence>
<sequence>MSEIWMTSGRRRLRYKEGESIAQRAKARAAFMGYIPKKRNRAGKGSKNIQRNHPRFTKRTSFEALGSSWSCPLARRGIVAAGEPQRTDRESNGLQDNATSGSKDATAVQPPRKRIRDANASNHFFPNNVPKKPVPPPMRQYPRPMHQQTGRVVPKVQRPQIPANPSFRPPPQGPPRTSLHRSQPQPPGPYFQQPQHHYRQEVSYPSEPSQERNSIGHLFDDDSTLPTDQSYQPTEFYDQEYHHYPQDTLPRGTNWSHQPSQSDFNDRPPHRAPEPAPWYDENCFDQQPWSPTEPYETLLDSIHSLGGQQSYHPEVQFPAEPQEYLPSGHLEAPNIHGYGYNEQRGGFFEENDTNDHFEHHDNQYHDEDVHQQEHTQPLLPPQAPSGFFREGPGTVEFTGPATLRTNHQAHFAISVTPASQSTFHQAGFDQLPERSTRRSDPLSTARQSFHSSTGPTQAQGHQRQAGQSNEGCEHDSYFGLGQTRAPGGWLGNGDVRQHHVPTQDCFSESHQCDDETPRVPPNDVPFGVITTVTTPGGGPAMSAMTEGSEFAACVIPGHAGNDSFHESSGYAGDVSNENNGIDDANF</sequence>
<feature type="region of interest" description="Disordered" evidence="1">
    <location>
        <begin position="80"/>
        <end position="231"/>
    </location>
</feature>
<accession>A0A9N8DM98</accession>
<feature type="compositionally biased region" description="Polar residues" evidence="1">
    <location>
        <begin position="441"/>
        <end position="470"/>
    </location>
</feature>
<protein>
    <submittedName>
        <fullName evidence="2">Uncharacterized protein</fullName>
    </submittedName>
</protein>
<feature type="region of interest" description="Disordered" evidence="1">
    <location>
        <begin position="244"/>
        <end position="277"/>
    </location>
</feature>
<feature type="compositionally biased region" description="Basic and acidic residues" evidence="1">
    <location>
        <begin position="264"/>
        <end position="273"/>
    </location>
</feature>
<proteinExistence type="predicted"/>
<feature type="compositionally biased region" description="Basic and acidic residues" evidence="1">
    <location>
        <begin position="431"/>
        <end position="440"/>
    </location>
</feature>
<evidence type="ECO:0000313" key="3">
    <source>
        <dbReference type="Proteomes" id="UP001153069"/>
    </source>
</evidence>
<name>A0A9N8DM98_9STRA</name>